<dbReference type="KEGG" id="apac:S7S_10020"/>
<dbReference type="Proteomes" id="UP000006764">
    <property type="component" value="Chromosome"/>
</dbReference>
<sequence length="250" mass="25688">MIACTTTAHGGDLPERGMTKSAVERAFGAPGEKRAPVGQPPISRWVYPDFTVYFEGDYTLHAVSHQPPPTPAAVPEVVSGPSADTPAEQASPAESRSEYRFDPATGQIIPLGDDAAPPAPQAAPVSEPADVAPAQTAPAEPAPAAPEAPEEHADRPAEQDEGKRPARFRFDPASGRIIMDDGQPPATANPGGAPAAASEPAQSEPAATPDTAAPPAETAVEPTDGQENTPSAPQEAPADDNSAGGFRMQW</sequence>
<accession>A0A0B4XMT8</accession>
<evidence type="ECO:0000313" key="3">
    <source>
        <dbReference type="Proteomes" id="UP000006764"/>
    </source>
</evidence>
<protein>
    <submittedName>
        <fullName evidence="2">Uncharacterized protein</fullName>
    </submittedName>
</protein>
<organism evidence="2 3">
    <name type="scientific">Isoalcanivorax pacificus W11-5</name>
    <dbReference type="NCBI Taxonomy" id="391936"/>
    <lineage>
        <taxon>Bacteria</taxon>
        <taxon>Pseudomonadati</taxon>
        <taxon>Pseudomonadota</taxon>
        <taxon>Gammaproteobacteria</taxon>
        <taxon>Oceanospirillales</taxon>
        <taxon>Alcanivoracaceae</taxon>
        <taxon>Isoalcanivorax</taxon>
    </lineage>
</organism>
<reference evidence="2 3" key="1">
    <citation type="journal article" date="2012" name="J. Bacteriol.">
        <title>Genome sequence of an alkane-degrading bacterium, Alcanivorax pacificus type strain W11-5, isolated from deep sea sediment.</title>
        <authorList>
            <person name="Lai Q."/>
            <person name="Shao Z."/>
        </authorList>
    </citation>
    <scope>NUCLEOTIDE SEQUENCE [LARGE SCALE GENOMIC DNA]</scope>
    <source>
        <strain evidence="2 3">W11-5</strain>
    </source>
</reference>
<keyword evidence="3" id="KW-1185">Reference proteome</keyword>
<dbReference type="HOGENOM" id="CLU_1109606_0_0_6"/>
<name>A0A0B4XMT8_9GAMM</name>
<feature type="compositionally biased region" description="Low complexity" evidence="1">
    <location>
        <begin position="122"/>
        <end position="139"/>
    </location>
</feature>
<feature type="compositionally biased region" description="Basic and acidic residues" evidence="1">
    <location>
        <begin position="149"/>
        <end position="170"/>
    </location>
</feature>
<dbReference type="EMBL" id="CP004387">
    <property type="protein sequence ID" value="AJD48416.1"/>
    <property type="molecule type" value="Genomic_DNA"/>
</dbReference>
<gene>
    <name evidence="2" type="ORF">S7S_10020</name>
</gene>
<dbReference type="STRING" id="391936.S7S_10020"/>
<dbReference type="AlphaFoldDB" id="A0A0B4XMT8"/>
<evidence type="ECO:0000313" key="2">
    <source>
        <dbReference type="EMBL" id="AJD48416.1"/>
    </source>
</evidence>
<feature type="region of interest" description="Disordered" evidence="1">
    <location>
        <begin position="63"/>
        <end position="250"/>
    </location>
</feature>
<evidence type="ECO:0000256" key="1">
    <source>
        <dbReference type="SAM" id="MobiDB-lite"/>
    </source>
</evidence>
<proteinExistence type="predicted"/>
<feature type="compositionally biased region" description="Low complexity" evidence="1">
    <location>
        <begin position="183"/>
        <end position="223"/>
    </location>
</feature>